<feature type="compositionally biased region" description="Basic residues" evidence="1">
    <location>
        <begin position="413"/>
        <end position="424"/>
    </location>
</feature>
<feature type="compositionally biased region" description="Basic and acidic residues" evidence="1">
    <location>
        <begin position="66"/>
        <end position="78"/>
    </location>
</feature>
<dbReference type="EMBL" id="JBFTWV010000064">
    <property type="protein sequence ID" value="KAL2792922.1"/>
    <property type="molecule type" value="Genomic_DNA"/>
</dbReference>
<feature type="region of interest" description="Disordered" evidence="1">
    <location>
        <begin position="116"/>
        <end position="136"/>
    </location>
</feature>
<name>A0ABR4G1N4_9EURO</name>
<gene>
    <name evidence="2" type="ORF">BJX66DRAFT_233837</name>
</gene>
<dbReference type="Proteomes" id="UP001610563">
    <property type="component" value="Unassembled WGS sequence"/>
</dbReference>
<feature type="region of interest" description="Disordered" evidence="1">
    <location>
        <begin position="60"/>
        <end position="89"/>
    </location>
</feature>
<organism evidence="2 3">
    <name type="scientific">Aspergillus keveii</name>
    <dbReference type="NCBI Taxonomy" id="714993"/>
    <lineage>
        <taxon>Eukaryota</taxon>
        <taxon>Fungi</taxon>
        <taxon>Dikarya</taxon>
        <taxon>Ascomycota</taxon>
        <taxon>Pezizomycotina</taxon>
        <taxon>Eurotiomycetes</taxon>
        <taxon>Eurotiomycetidae</taxon>
        <taxon>Eurotiales</taxon>
        <taxon>Aspergillaceae</taxon>
        <taxon>Aspergillus</taxon>
        <taxon>Aspergillus subgen. Nidulantes</taxon>
    </lineage>
</organism>
<feature type="compositionally biased region" description="Basic residues" evidence="1">
    <location>
        <begin position="457"/>
        <end position="468"/>
    </location>
</feature>
<evidence type="ECO:0000313" key="3">
    <source>
        <dbReference type="Proteomes" id="UP001610563"/>
    </source>
</evidence>
<feature type="compositionally biased region" description="Basic residues" evidence="1">
    <location>
        <begin position="10"/>
        <end position="22"/>
    </location>
</feature>
<keyword evidence="3" id="KW-1185">Reference proteome</keyword>
<evidence type="ECO:0000313" key="2">
    <source>
        <dbReference type="EMBL" id="KAL2792922.1"/>
    </source>
</evidence>
<sequence length="468" mass="51912">MEVWPTRHDSLHHHNHHHHHRQVSPPPPSLPLPSQSSPTLPIEPLAGYPGVLSLHNYRKSLSHAQQRRDAPDGQEGKTLRRKNAAANLNQTTTTTTAAAQMGTLCQQNAYYHPFAASSTTSSPPPPLSPSYSPSALSDQLSDLADEYRYQLSPVVDVGSYDGMKGEKQSPYKLLDTFRDRLEKFPDPETPDIVEFHGHSRARSDSVLFKTRRARKPPATATVVHQGTSFEILNPHESLDFARIVSYIEDVDSHSASNHQRDSYLHSSDGSHTIHEDVIQEESAACEAICEVLNEDEEKAHDALVGDSPHHPMPSISERLEEQEVESCYAPSVRPMSRPLSMVRPWTAHNEIDIGEPGPMIRDDEDLPTAPLPHTTDIDPIQLAALYDIGRLPEQGKGTDNPTAIIYSEHPPLRKKSTMARKKRNAQNSSSSFSFSPSAAAATASAPLRRLRGIAQSLRRKTFPRARMS</sequence>
<accession>A0ABR4G1N4</accession>
<feature type="compositionally biased region" description="Low complexity" evidence="1">
    <location>
        <begin position="428"/>
        <end position="446"/>
    </location>
</feature>
<feature type="region of interest" description="Disordered" evidence="1">
    <location>
        <begin position="1"/>
        <end position="44"/>
    </location>
</feature>
<reference evidence="2 3" key="1">
    <citation type="submission" date="2024-07" db="EMBL/GenBank/DDBJ databases">
        <title>Section-level genome sequencing and comparative genomics of Aspergillus sections Usti and Cavernicolus.</title>
        <authorList>
            <consortium name="Lawrence Berkeley National Laboratory"/>
            <person name="Nybo J.L."/>
            <person name="Vesth T.C."/>
            <person name="Theobald S."/>
            <person name="Frisvad J.C."/>
            <person name="Larsen T.O."/>
            <person name="Kjaerboelling I."/>
            <person name="Rothschild-Mancinelli K."/>
            <person name="Lyhne E.K."/>
            <person name="Kogle M.E."/>
            <person name="Barry K."/>
            <person name="Clum A."/>
            <person name="Na H."/>
            <person name="Ledsgaard L."/>
            <person name="Lin J."/>
            <person name="Lipzen A."/>
            <person name="Kuo A."/>
            <person name="Riley R."/>
            <person name="Mondo S."/>
            <person name="Labutti K."/>
            <person name="Haridas S."/>
            <person name="Pangalinan J."/>
            <person name="Salamov A.A."/>
            <person name="Simmons B.A."/>
            <person name="Magnuson J.K."/>
            <person name="Chen J."/>
            <person name="Drula E."/>
            <person name="Henrissat B."/>
            <person name="Wiebenga A."/>
            <person name="Lubbers R.J."/>
            <person name="Gomes A.C."/>
            <person name="Makela M.R."/>
            <person name="Stajich J."/>
            <person name="Grigoriev I.V."/>
            <person name="Mortensen U.H."/>
            <person name="De Vries R.P."/>
            <person name="Baker S.E."/>
            <person name="Andersen M.R."/>
        </authorList>
    </citation>
    <scope>NUCLEOTIDE SEQUENCE [LARGE SCALE GENOMIC DNA]</scope>
    <source>
        <strain evidence="2 3">CBS 209.92</strain>
    </source>
</reference>
<proteinExistence type="predicted"/>
<protein>
    <submittedName>
        <fullName evidence="2">Uncharacterized protein</fullName>
    </submittedName>
</protein>
<comment type="caution">
    <text evidence="2">The sequence shown here is derived from an EMBL/GenBank/DDBJ whole genome shotgun (WGS) entry which is preliminary data.</text>
</comment>
<feature type="region of interest" description="Disordered" evidence="1">
    <location>
        <begin position="413"/>
        <end position="468"/>
    </location>
</feature>
<evidence type="ECO:0000256" key="1">
    <source>
        <dbReference type="SAM" id="MobiDB-lite"/>
    </source>
</evidence>